<keyword evidence="2" id="KW-1185">Reference proteome</keyword>
<evidence type="ECO:0000313" key="2">
    <source>
        <dbReference type="Proteomes" id="UP000680279"/>
    </source>
</evidence>
<reference evidence="1 2" key="1">
    <citation type="submission" date="2021-03" db="EMBL/GenBank/DDBJ databases">
        <title>Antimicrobial resistance genes in bacteria isolated from Japanese honey, and their potential for conferring macrolide and lincosamide resistance in the American foulbrood pathogen Paenibacillus larvae.</title>
        <authorList>
            <person name="Okamoto M."/>
            <person name="Kumagai M."/>
            <person name="Kanamori H."/>
            <person name="Takamatsu D."/>
        </authorList>
    </citation>
    <scope>NUCLEOTIDE SEQUENCE [LARGE SCALE GENOMIC DNA]</scope>
    <source>
        <strain evidence="1 2">J1TS3</strain>
    </source>
</reference>
<comment type="caution">
    <text evidence="1">The sequence shown here is derived from an EMBL/GenBank/DDBJ whole genome shotgun (WGS) entry which is preliminary data.</text>
</comment>
<dbReference type="EMBL" id="BOQT01000002">
    <property type="protein sequence ID" value="GIN19723.1"/>
    <property type="molecule type" value="Genomic_DNA"/>
</dbReference>
<protein>
    <submittedName>
        <fullName evidence="1">Uncharacterized protein</fullName>
    </submittedName>
</protein>
<organism evidence="1 2">
    <name type="scientific">Siminovitchia fordii</name>
    <dbReference type="NCBI Taxonomy" id="254759"/>
    <lineage>
        <taxon>Bacteria</taxon>
        <taxon>Bacillati</taxon>
        <taxon>Bacillota</taxon>
        <taxon>Bacilli</taxon>
        <taxon>Bacillales</taxon>
        <taxon>Bacillaceae</taxon>
        <taxon>Siminovitchia</taxon>
    </lineage>
</organism>
<gene>
    <name evidence="1" type="ORF">J1TS3_08570</name>
</gene>
<accession>A0ABQ4K4D5</accession>
<sequence>MWESGISDLNYIGGSLDDVNKTILLESYGHMSNRSAQLNNEKINEFMKNWSRKLEGIN</sequence>
<dbReference type="Proteomes" id="UP000680279">
    <property type="component" value="Unassembled WGS sequence"/>
</dbReference>
<evidence type="ECO:0000313" key="1">
    <source>
        <dbReference type="EMBL" id="GIN19723.1"/>
    </source>
</evidence>
<proteinExistence type="predicted"/>
<name>A0ABQ4K4D5_9BACI</name>